<dbReference type="InterPro" id="IPR006439">
    <property type="entry name" value="HAD-SF_hydro_IA"/>
</dbReference>
<dbReference type="SUPFAM" id="SSF56784">
    <property type="entry name" value="HAD-like"/>
    <property type="match status" value="1"/>
</dbReference>
<gene>
    <name evidence="5" type="ORF">H8730_14095</name>
</gene>
<dbReference type="GO" id="GO:0044281">
    <property type="term" value="P:small molecule metabolic process"/>
    <property type="evidence" value="ECO:0007669"/>
    <property type="project" value="UniProtKB-ARBA"/>
</dbReference>
<proteinExistence type="predicted"/>
<dbReference type="Proteomes" id="UP000657006">
    <property type="component" value="Unassembled WGS sequence"/>
</dbReference>
<evidence type="ECO:0000256" key="1">
    <source>
        <dbReference type="ARBA" id="ARBA00001946"/>
    </source>
</evidence>
<evidence type="ECO:0000256" key="4">
    <source>
        <dbReference type="ARBA" id="ARBA00022842"/>
    </source>
</evidence>
<evidence type="ECO:0000256" key="3">
    <source>
        <dbReference type="ARBA" id="ARBA00022801"/>
    </source>
</evidence>
<dbReference type="InterPro" id="IPR051400">
    <property type="entry name" value="HAD-like_hydrolase"/>
</dbReference>
<dbReference type="InterPro" id="IPR036412">
    <property type="entry name" value="HAD-like_sf"/>
</dbReference>
<dbReference type="SFLD" id="SFLDG01129">
    <property type="entry name" value="C1.5:_HAD__Beta-PGM__Phosphata"/>
    <property type="match status" value="1"/>
</dbReference>
<organism evidence="5 6">
    <name type="scientific">Bianquea renquensis</name>
    <dbReference type="NCBI Taxonomy" id="2763661"/>
    <lineage>
        <taxon>Bacteria</taxon>
        <taxon>Bacillati</taxon>
        <taxon>Bacillota</taxon>
        <taxon>Clostridia</taxon>
        <taxon>Eubacteriales</taxon>
        <taxon>Bianqueaceae</taxon>
        <taxon>Bianquea</taxon>
    </lineage>
</organism>
<dbReference type="PRINTS" id="PR00413">
    <property type="entry name" value="HADHALOGNASE"/>
</dbReference>
<keyword evidence="3 5" id="KW-0378">Hydrolase</keyword>
<dbReference type="AlphaFoldDB" id="A0A926DSW2"/>
<reference evidence="5" key="1">
    <citation type="submission" date="2020-08" db="EMBL/GenBank/DDBJ databases">
        <title>Genome public.</title>
        <authorList>
            <person name="Liu C."/>
            <person name="Sun Q."/>
        </authorList>
    </citation>
    <scope>NUCLEOTIDE SEQUENCE</scope>
    <source>
        <strain evidence="5">NSJ-32</strain>
    </source>
</reference>
<dbReference type="Gene3D" id="3.40.50.1000">
    <property type="entry name" value="HAD superfamily/HAD-like"/>
    <property type="match status" value="1"/>
</dbReference>
<dbReference type="GO" id="GO:0016791">
    <property type="term" value="F:phosphatase activity"/>
    <property type="evidence" value="ECO:0007669"/>
    <property type="project" value="TreeGrafter"/>
</dbReference>
<name>A0A926DSW2_9FIRM</name>
<dbReference type="Pfam" id="PF00702">
    <property type="entry name" value="Hydrolase"/>
    <property type="match status" value="1"/>
</dbReference>
<accession>A0A926DSW2</accession>
<dbReference type="RefSeq" id="WP_177717440.1">
    <property type="nucleotide sequence ID" value="NZ_JACRSQ010000027.1"/>
</dbReference>
<comment type="cofactor">
    <cofactor evidence="1">
        <name>Mg(2+)</name>
        <dbReference type="ChEBI" id="CHEBI:18420"/>
    </cofactor>
</comment>
<evidence type="ECO:0000256" key="2">
    <source>
        <dbReference type="ARBA" id="ARBA00022723"/>
    </source>
</evidence>
<keyword evidence="4" id="KW-0460">Magnesium</keyword>
<dbReference type="GO" id="GO:0046872">
    <property type="term" value="F:metal ion binding"/>
    <property type="evidence" value="ECO:0007669"/>
    <property type="project" value="UniProtKB-KW"/>
</dbReference>
<dbReference type="InterPro" id="IPR023214">
    <property type="entry name" value="HAD_sf"/>
</dbReference>
<protein>
    <submittedName>
        <fullName evidence="5">HAD family hydrolase</fullName>
    </submittedName>
</protein>
<comment type="caution">
    <text evidence="5">The sequence shown here is derived from an EMBL/GenBank/DDBJ whole genome shotgun (WGS) entry which is preliminary data.</text>
</comment>
<dbReference type="SFLD" id="SFLDS00003">
    <property type="entry name" value="Haloacid_Dehalogenase"/>
    <property type="match status" value="1"/>
</dbReference>
<evidence type="ECO:0000313" key="6">
    <source>
        <dbReference type="Proteomes" id="UP000657006"/>
    </source>
</evidence>
<dbReference type="PANTHER" id="PTHR46470">
    <property type="entry name" value="N-ACYLNEURAMINATE-9-PHOSPHATASE"/>
    <property type="match status" value="1"/>
</dbReference>
<keyword evidence="2" id="KW-0479">Metal-binding</keyword>
<dbReference type="PANTHER" id="PTHR46470:SF2">
    <property type="entry name" value="GLYCERALDEHYDE 3-PHOSPHATE PHOSPHATASE"/>
    <property type="match status" value="1"/>
</dbReference>
<keyword evidence="6" id="KW-1185">Reference proteome</keyword>
<sequence>MTRAVIFDMFETLITHYQSPLYFGAQMAKDAGIPEDRFQSLWRPTEHNRCVGKVTLEEVLEMILRENQCYSETVLKNLVEKRVQAKKECFQHLHPEVIPMLSKLKEKGFFVGLISNCFSEEADVIRKSELFPYFDAVYLSYEQGIQKPDEEIFERCMEYLSVKAEACLYVGDGGSFELETAKKLGMTAVQAVWYLKEGTTQPSKRKQDFFQFETPFDVLKYLEI</sequence>
<dbReference type="NCBIfam" id="TIGR01549">
    <property type="entry name" value="HAD-SF-IA-v1"/>
    <property type="match status" value="1"/>
</dbReference>
<dbReference type="EMBL" id="JACRSQ010000027">
    <property type="protein sequence ID" value="MBC8544675.1"/>
    <property type="molecule type" value="Genomic_DNA"/>
</dbReference>
<evidence type="ECO:0000313" key="5">
    <source>
        <dbReference type="EMBL" id="MBC8544675.1"/>
    </source>
</evidence>